<dbReference type="PANTHER" id="PTHR30096:SF0">
    <property type="entry name" value="4,5-DOPA DIOXYGENASE EXTRADIOL-LIKE PROTEIN"/>
    <property type="match status" value="1"/>
</dbReference>
<dbReference type="CDD" id="cd07363">
    <property type="entry name" value="45_DOPA_Dioxygenase"/>
    <property type="match status" value="1"/>
</dbReference>
<organism evidence="7">
    <name type="scientific">Herbaspirillum huttiense subsp. nephrolepidis</name>
    <dbReference type="NCBI Taxonomy" id="3075126"/>
    <lineage>
        <taxon>Bacteria</taxon>
        <taxon>Pseudomonadati</taxon>
        <taxon>Pseudomonadota</taxon>
        <taxon>Betaproteobacteria</taxon>
        <taxon>Burkholderiales</taxon>
        <taxon>Oxalobacteraceae</taxon>
        <taxon>Herbaspirillum</taxon>
    </lineage>
</organism>
<evidence type="ECO:0000313" key="7">
    <source>
        <dbReference type="EMBL" id="MDT0335587.1"/>
    </source>
</evidence>
<comment type="caution">
    <text evidence="7">The sequence shown here is derived from an EMBL/GenBank/DDBJ whole genome shotgun (WGS) entry which is preliminary data.</text>
</comment>
<evidence type="ECO:0000256" key="2">
    <source>
        <dbReference type="ARBA" id="ARBA00007581"/>
    </source>
</evidence>
<keyword evidence="4" id="KW-0862">Zinc</keyword>
<name>A0AAE4G5N7_9BURK</name>
<gene>
    <name evidence="7" type="ORF">RJN63_02005</name>
</gene>
<keyword evidence="3" id="KW-0479">Metal-binding</keyword>
<evidence type="ECO:0000256" key="1">
    <source>
        <dbReference type="ARBA" id="ARBA00001947"/>
    </source>
</evidence>
<dbReference type="PIRSF" id="PIRSF006157">
    <property type="entry name" value="Doxgns_DODA"/>
    <property type="match status" value="1"/>
</dbReference>
<keyword evidence="7" id="KW-0223">Dioxygenase</keyword>
<evidence type="ECO:0000256" key="5">
    <source>
        <dbReference type="ARBA" id="ARBA00023002"/>
    </source>
</evidence>
<dbReference type="EC" id="1.13.-.-" evidence="7"/>
<protein>
    <submittedName>
        <fullName evidence="7">Class III extradiol ring-cleavage dioxygenase</fullName>
        <ecNumber evidence="7">1.13.-.-</ecNumber>
    </submittedName>
</protein>
<dbReference type="GO" id="GO:0008198">
    <property type="term" value="F:ferrous iron binding"/>
    <property type="evidence" value="ECO:0007669"/>
    <property type="project" value="InterPro"/>
</dbReference>
<keyword evidence="5 7" id="KW-0560">Oxidoreductase</keyword>
<dbReference type="EMBL" id="JAVRAA010000001">
    <property type="protein sequence ID" value="MDT0335587.1"/>
    <property type="molecule type" value="Genomic_DNA"/>
</dbReference>
<evidence type="ECO:0000256" key="4">
    <source>
        <dbReference type="ARBA" id="ARBA00022833"/>
    </source>
</evidence>
<comment type="cofactor">
    <cofactor evidence="1">
        <name>Zn(2+)</name>
        <dbReference type="ChEBI" id="CHEBI:29105"/>
    </cofactor>
</comment>
<dbReference type="Gene3D" id="3.40.830.10">
    <property type="entry name" value="LigB-like"/>
    <property type="match status" value="1"/>
</dbReference>
<dbReference type="RefSeq" id="WP_034340096.1">
    <property type="nucleotide sequence ID" value="NZ_JAVLSM010000011.1"/>
</dbReference>
<comment type="similarity">
    <text evidence="2">Belongs to the DODA-type extradiol aromatic ring-opening dioxygenase family.</text>
</comment>
<dbReference type="Pfam" id="PF02900">
    <property type="entry name" value="LigB"/>
    <property type="match status" value="1"/>
</dbReference>
<dbReference type="PANTHER" id="PTHR30096">
    <property type="entry name" value="4,5-DOPA DIOXYGENASE EXTRADIOL-LIKE PROTEIN"/>
    <property type="match status" value="1"/>
</dbReference>
<dbReference type="AlphaFoldDB" id="A0AAE4G5N7"/>
<dbReference type="InterPro" id="IPR014436">
    <property type="entry name" value="Extradiol_dOase_DODA"/>
</dbReference>
<evidence type="ECO:0000256" key="3">
    <source>
        <dbReference type="ARBA" id="ARBA00022723"/>
    </source>
</evidence>
<evidence type="ECO:0000259" key="6">
    <source>
        <dbReference type="Pfam" id="PF02900"/>
    </source>
</evidence>
<dbReference type="GO" id="GO:0016702">
    <property type="term" value="F:oxidoreductase activity, acting on single donors with incorporation of molecular oxygen, incorporation of two atoms of oxygen"/>
    <property type="evidence" value="ECO:0007669"/>
    <property type="project" value="UniProtKB-ARBA"/>
</dbReference>
<dbReference type="InterPro" id="IPR004183">
    <property type="entry name" value="Xdiol_dOase_suB"/>
</dbReference>
<feature type="domain" description="Extradiol ring-cleavage dioxygenase class III enzyme subunit B" evidence="6">
    <location>
        <begin position="42"/>
        <end position="248"/>
    </location>
</feature>
<dbReference type="SUPFAM" id="SSF53213">
    <property type="entry name" value="LigB-like"/>
    <property type="match status" value="1"/>
</dbReference>
<reference evidence="7" key="1">
    <citation type="submission" date="2023-02" db="EMBL/GenBank/DDBJ databases">
        <title>Description of Herbaspirillum huttiense subsp. nephrolepsisexaltata and Herbaspirillum huttiense subsp. lycopersicon.</title>
        <authorList>
            <person name="Poudel M."/>
            <person name="Sharma A."/>
            <person name="Goss E."/>
            <person name="Tapia J.H."/>
            <person name="Harmon C.M."/>
            <person name="Jones J.B."/>
        </authorList>
    </citation>
    <scope>NUCLEOTIDE SEQUENCE</scope>
    <source>
        <strain evidence="7">NC40101</strain>
    </source>
</reference>
<sequence>MSTVSTLSSTVDSLPLPSLFVSHGSPMLAVEPGRTGPLLASIGATLPRPRGIVMVSPHWETFTPRVGNQAKPRVIHDFGGFPQELYELDYPAPGAPALAEHVAQRLRDGGLPANTDGGWGLDHGAWVPLRYLYPQADVPVIQLSLQSQQPPEYHYQVGRLLAPLAKEGILLVGSGSFTHNLRELRRNEIEGGDAPHTLEFLRWFLDRMQAGDLQALFGYRTTAPHAVRTHPSDEHLLSLFFAMGAADDWTQLVHLDSGSTYHSLRMDAFAFGTGARLLAQLPAAA</sequence>
<proteinExistence type="inferred from homology"/>
<dbReference type="GO" id="GO:0008270">
    <property type="term" value="F:zinc ion binding"/>
    <property type="evidence" value="ECO:0007669"/>
    <property type="project" value="InterPro"/>
</dbReference>
<accession>A0AAE4G5N7</accession>